<evidence type="ECO:0000256" key="1">
    <source>
        <dbReference type="SAM" id="MobiDB-lite"/>
    </source>
</evidence>
<dbReference type="VEuPathDB" id="ToxoDB:TGARI_365100"/>
<feature type="compositionally biased region" description="Basic and acidic residues" evidence="1">
    <location>
        <begin position="146"/>
        <end position="179"/>
    </location>
</feature>
<feature type="region of interest" description="Disordered" evidence="1">
    <location>
        <begin position="120"/>
        <end position="222"/>
    </location>
</feature>
<protein>
    <submittedName>
        <fullName evidence="2">Uncharacterized protein</fullName>
    </submittedName>
</protein>
<evidence type="ECO:0000313" key="2">
    <source>
        <dbReference type="EMBL" id="KYF42265.1"/>
    </source>
</evidence>
<gene>
    <name evidence="2" type="ORF">TGARI_365100</name>
</gene>
<dbReference type="Proteomes" id="UP000074247">
    <property type="component" value="Unassembled WGS sequence"/>
</dbReference>
<organism evidence="2 3">
    <name type="scientific">Toxoplasma gondii ARI</name>
    <dbReference type="NCBI Taxonomy" id="1074872"/>
    <lineage>
        <taxon>Eukaryota</taxon>
        <taxon>Sar</taxon>
        <taxon>Alveolata</taxon>
        <taxon>Apicomplexa</taxon>
        <taxon>Conoidasida</taxon>
        <taxon>Coccidia</taxon>
        <taxon>Eucoccidiorida</taxon>
        <taxon>Eimeriorina</taxon>
        <taxon>Sarcocystidae</taxon>
        <taxon>Toxoplasma</taxon>
    </lineage>
</organism>
<dbReference type="EMBL" id="AGQS02005007">
    <property type="protein sequence ID" value="KYF42265.1"/>
    <property type="molecule type" value="Genomic_DNA"/>
</dbReference>
<proteinExistence type="predicted"/>
<reference evidence="2 3" key="1">
    <citation type="journal article" date="2016" name="Nat. Commun.">
        <title>Local admixture of amplified and diversified secreted pathogenesis determinants shapes mosaic Toxoplasma gondii genomes.</title>
        <authorList>
            <person name="Lorenzi H."/>
            <person name="Khan A."/>
            <person name="Behnke M.S."/>
            <person name="Namasivayam S."/>
            <person name="Swapna L.S."/>
            <person name="Hadjithomas M."/>
            <person name="Karamycheva S."/>
            <person name="Pinney D."/>
            <person name="Brunk B.P."/>
            <person name="Ajioka J.W."/>
            <person name="Ajzenberg D."/>
            <person name="Boothroyd J.C."/>
            <person name="Boyle J.P."/>
            <person name="Darde M.L."/>
            <person name="Diaz-Miranda M.A."/>
            <person name="Dubey J.P."/>
            <person name="Fritz H.M."/>
            <person name="Gennari S.M."/>
            <person name="Gregory B.D."/>
            <person name="Kim K."/>
            <person name="Saeij J.P."/>
            <person name="Su C."/>
            <person name="White M.W."/>
            <person name="Zhu X.Q."/>
            <person name="Howe D.K."/>
            <person name="Rosenthal B.M."/>
            <person name="Grigg M.E."/>
            <person name="Parkinson J."/>
            <person name="Liu L."/>
            <person name="Kissinger J.C."/>
            <person name="Roos D.S."/>
            <person name="Sibley L.D."/>
        </authorList>
    </citation>
    <scope>NUCLEOTIDE SEQUENCE [LARGE SCALE GENOMIC DNA]</scope>
    <source>
        <strain evidence="2 3">ARI</strain>
    </source>
</reference>
<comment type="caution">
    <text evidence="2">The sequence shown here is derived from an EMBL/GenBank/DDBJ whole genome shotgun (WGS) entry which is preliminary data.</text>
</comment>
<dbReference type="AlphaFoldDB" id="A0A139XU40"/>
<accession>A0A139XU40</accession>
<evidence type="ECO:0000313" key="3">
    <source>
        <dbReference type="Proteomes" id="UP000074247"/>
    </source>
</evidence>
<sequence length="222" mass="25149">MKLLIGFTSQIPGEIEHPERFWNACAIRVNTNHGGNLACALCLKPRKELRSPPFLESPSSPLTALRYLLSPFLSDFLVLFSRPGCGFLFNFFKETPRFSRVLCLIAETHFASSRSSLFARHPNCRASPTSPRRKRKRHEPTPSTARHREADIPQGREGEREEGREGEAEEGREGEAEGERGEDEEERITEETKKRGSSGGRKGWNPTRETQRRRAGGYQIAI</sequence>
<name>A0A139XU40_TOXGO</name>